<dbReference type="RefSeq" id="XP_060432391.1">
    <property type="nucleotide sequence ID" value="XM_060574283.1"/>
</dbReference>
<evidence type="ECO:0000313" key="3">
    <source>
        <dbReference type="Proteomes" id="UP001224890"/>
    </source>
</evidence>
<proteinExistence type="predicted"/>
<dbReference type="EMBL" id="JAHMHR010000010">
    <property type="protein sequence ID" value="KAK1688696.1"/>
    <property type="molecule type" value="Genomic_DNA"/>
</dbReference>
<dbReference type="Proteomes" id="UP001224890">
    <property type="component" value="Unassembled WGS sequence"/>
</dbReference>
<protein>
    <submittedName>
        <fullName evidence="2">Uncharacterized protein</fullName>
    </submittedName>
</protein>
<gene>
    <name evidence="2" type="ORF">BDP55DRAFT_654889</name>
</gene>
<reference evidence="2" key="1">
    <citation type="submission" date="2021-06" db="EMBL/GenBank/DDBJ databases">
        <title>Comparative genomics, transcriptomics and evolutionary studies reveal genomic signatures of adaptation to plant cell wall in hemibiotrophic fungi.</title>
        <authorList>
            <consortium name="DOE Joint Genome Institute"/>
            <person name="Baroncelli R."/>
            <person name="Diaz J.F."/>
            <person name="Benocci T."/>
            <person name="Peng M."/>
            <person name="Battaglia E."/>
            <person name="Haridas S."/>
            <person name="Andreopoulos W."/>
            <person name="Labutti K."/>
            <person name="Pangilinan J."/>
            <person name="Floch G.L."/>
            <person name="Makela M.R."/>
            <person name="Henrissat B."/>
            <person name="Grigoriev I.V."/>
            <person name="Crouch J.A."/>
            <person name="De Vries R.P."/>
            <person name="Sukno S.A."/>
            <person name="Thon M.R."/>
        </authorList>
    </citation>
    <scope>NUCLEOTIDE SEQUENCE</scope>
    <source>
        <strain evidence="2">CBS 193.32</strain>
    </source>
</reference>
<name>A0AAJ0ATK6_9PEZI</name>
<organism evidence="2 3">
    <name type="scientific">Colletotrichum godetiae</name>
    <dbReference type="NCBI Taxonomy" id="1209918"/>
    <lineage>
        <taxon>Eukaryota</taxon>
        <taxon>Fungi</taxon>
        <taxon>Dikarya</taxon>
        <taxon>Ascomycota</taxon>
        <taxon>Pezizomycotina</taxon>
        <taxon>Sordariomycetes</taxon>
        <taxon>Hypocreomycetidae</taxon>
        <taxon>Glomerellales</taxon>
        <taxon>Glomerellaceae</taxon>
        <taxon>Colletotrichum</taxon>
        <taxon>Colletotrichum acutatum species complex</taxon>
    </lineage>
</organism>
<feature type="region of interest" description="Disordered" evidence="1">
    <location>
        <begin position="85"/>
        <end position="105"/>
    </location>
</feature>
<dbReference type="GeneID" id="85458809"/>
<comment type="caution">
    <text evidence="2">The sequence shown here is derived from an EMBL/GenBank/DDBJ whole genome shotgun (WGS) entry which is preliminary data.</text>
</comment>
<accession>A0AAJ0ATK6</accession>
<dbReference type="AlphaFoldDB" id="A0AAJ0ATK6"/>
<sequence>MPTQAALGLGWRLAFGVWRFESPPTCILSTVQLLSSLSIPMLPATPRCAQKLGKVISGDIGGKNSSLWRLSLASFADHSSRLDLDGSHGQAPVMDPGKPGIYPYS</sequence>
<keyword evidence="3" id="KW-1185">Reference proteome</keyword>
<evidence type="ECO:0000313" key="2">
    <source>
        <dbReference type="EMBL" id="KAK1688696.1"/>
    </source>
</evidence>
<evidence type="ECO:0000256" key="1">
    <source>
        <dbReference type="SAM" id="MobiDB-lite"/>
    </source>
</evidence>